<dbReference type="Proteomes" id="UP000631114">
    <property type="component" value="Unassembled WGS sequence"/>
</dbReference>
<evidence type="ECO:0000313" key="4">
    <source>
        <dbReference type="Proteomes" id="UP000631114"/>
    </source>
</evidence>
<keyword evidence="4" id="KW-1185">Reference proteome</keyword>
<feature type="coiled-coil region" evidence="1">
    <location>
        <begin position="25"/>
        <end position="112"/>
    </location>
</feature>
<organism evidence="3 4">
    <name type="scientific">Coptis chinensis</name>
    <dbReference type="NCBI Taxonomy" id="261450"/>
    <lineage>
        <taxon>Eukaryota</taxon>
        <taxon>Viridiplantae</taxon>
        <taxon>Streptophyta</taxon>
        <taxon>Embryophyta</taxon>
        <taxon>Tracheophyta</taxon>
        <taxon>Spermatophyta</taxon>
        <taxon>Magnoliopsida</taxon>
        <taxon>Ranunculales</taxon>
        <taxon>Ranunculaceae</taxon>
        <taxon>Coptidoideae</taxon>
        <taxon>Coptis</taxon>
    </lineage>
</organism>
<protein>
    <submittedName>
        <fullName evidence="3">Uncharacterized protein</fullName>
    </submittedName>
</protein>
<evidence type="ECO:0000313" key="3">
    <source>
        <dbReference type="EMBL" id="KAF9591342.1"/>
    </source>
</evidence>
<reference evidence="3 4" key="1">
    <citation type="submission" date="2020-10" db="EMBL/GenBank/DDBJ databases">
        <title>The Coptis chinensis genome and diversification of protoberbering-type alkaloids.</title>
        <authorList>
            <person name="Wang B."/>
            <person name="Shu S."/>
            <person name="Song C."/>
            <person name="Liu Y."/>
        </authorList>
    </citation>
    <scope>NUCLEOTIDE SEQUENCE [LARGE SCALE GENOMIC DNA]</scope>
    <source>
        <strain evidence="3">HL-2020</strain>
        <tissue evidence="3">Leaf</tissue>
    </source>
</reference>
<feature type="compositionally biased region" description="Basic and acidic residues" evidence="2">
    <location>
        <begin position="14"/>
        <end position="23"/>
    </location>
</feature>
<feature type="region of interest" description="Disordered" evidence="2">
    <location>
        <begin position="1"/>
        <end position="23"/>
    </location>
</feature>
<dbReference type="AlphaFoldDB" id="A0A835H468"/>
<evidence type="ECO:0000256" key="1">
    <source>
        <dbReference type="SAM" id="Coils"/>
    </source>
</evidence>
<gene>
    <name evidence="3" type="ORF">IFM89_003965</name>
</gene>
<name>A0A835H468_9MAGN</name>
<dbReference type="EMBL" id="JADFTS010000008">
    <property type="protein sequence ID" value="KAF9591342.1"/>
    <property type="molecule type" value="Genomic_DNA"/>
</dbReference>
<keyword evidence="1" id="KW-0175">Coiled coil</keyword>
<accession>A0A835H468</accession>
<sequence>MERARALHSQVKKHQAEDEGLRAEKRKDEDIISALRKERDDLLEEIDGLTTKLRDSDAKKIDLACNKILLEDEKVKIAATLQVAKKDAEEKIDHLSREMEKFLDQLEKAKIELSRMHLFLFIDEQF</sequence>
<proteinExistence type="predicted"/>
<comment type="caution">
    <text evidence="3">The sequence shown here is derived from an EMBL/GenBank/DDBJ whole genome shotgun (WGS) entry which is preliminary data.</text>
</comment>
<evidence type="ECO:0000256" key="2">
    <source>
        <dbReference type="SAM" id="MobiDB-lite"/>
    </source>
</evidence>